<evidence type="ECO:0000256" key="1">
    <source>
        <dbReference type="SAM" id="Coils"/>
    </source>
</evidence>
<sequence length="197" mass="21809">MEKVASNEDRKIVASNFDKLGTPNYAKRACMKLLQLTVAMVRSLEDEVARLKEEAAIAEVRYNSLDTSHHGYWQRELKLKDDNGVLKKELDRLCNTCQQFASRDCESLLRLGRFDYLPDVFGSEKKASKEEDRPLKLSSALLIEVCAAIITEEEARAKASKDFAATGDVVPPSRVVDGAIGGKDIVPDSTKNVEGSS</sequence>
<gene>
    <name evidence="2" type="ORF">G2W53_000796</name>
</gene>
<dbReference type="EMBL" id="JAAIUW010000001">
    <property type="protein sequence ID" value="KAF7843891.1"/>
    <property type="molecule type" value="Genomic_DNA"/>
</dbReference>
<evidence type="ECO:0000313" key="2">
    <source>
        <dbReference type="EMBL" id="KAF7843891.1"/>
    </source>
</evidence>
<dbReference type="Proteomes" id="UP000634136">
    <property type="component" value="Unassembled WGS sequence"/>
</dbReference>
<organism evidence="2 3">
    <name type="scientific">Senna tora</name>
    <dbReference type="NCBI Taxonomy" id="362788"/>
    <lineage>
        <taxon>Eukaryota</taxon>
        <taxon>Viridiplantae</taxon>
        <taxon>Streptophyta</taxon>
        <taxon>Embryophyta</taxon>
        <taxon>Tracheophyta</taxon>
        <taxon>Spermatophyta</taxon>
        <taxon>Magnoliopsida</taxon>
        <taxon>eudicotyledons</taxon>
        <taxon>Gunneridae</taxon>
        <taxon>Pentapetalae</taxon>
        <taxon>rosids</taxon>
        <taxon>fabids</taxon>
        <taxon>Fabales</taxon>
        <taxon>Fabaceae</taxon>
        <taxon>Caesalpinioideae</taxon>
        <taxon>Cassia clade</taxon>
        <taxon>Senna</taxon>
    </lineage>
</organism>
<proteinExistence type="predicted"/>
<accession>A0A834XH81</accession>
<comment type="caution">
    <text evidence="2">The sequence shown here is derived from an EMBL/GenBank/DDBJ whole genome shotgun (WGS) entry which is preliminary data.</text>
</comment>
<keyword evidence="1" id="KW-0175">Coiled coil</keyword>
<feature type="coiled-coil region" evidence="1">
    <location>
        <begin position="34"/>
        <end position="61"/>
    </location>
</feature>
<protein>
    <submittedName>
        <fullName evidence="2">Uncharacterized protein</fullName>
    </submittedName>
</protein>
<evidence type="ECO:0000313" key="3">
    <source>
        <dbReference type="Proteomes" id="UP000634136"/>
    </source>
</evidence>
<keyword evidence="3" id="KW-1185">Reference proteome</keyword>
<name>A0A834XH81_9FABA</name>
<dbReference type="AlphaFoldDB" id="A0A834XH81"/>
<reference evidence="2" key="1">
    <citation type="submission" date="2020-09" db="EMBL/GenBank/DDBJ databases">
        <title>Genome-Enabled Discovery of Anthraquinone Biosynthesis in Senna tora.</title>
        <authorList>
            <person name="Kang S.-H."/>
            <person name="Pandey R.P."/>
            <person name="Lee C.-M."/>
            <person name="Sim J.-S."/>
            <person name="Jeong J.-T."/>
            <person name="Choi B.-S."/>
            <person name="Jung M."/>
            <person name="Ginzburg D."/>
            <person name="Zhao K."/>
            <person name="Won S.Y."/>
            <person name="Oh T.-J."/>
            <person name="Yu Y."/>
            <person name="Kim N.-H."/>
            <person name="Lee O.R."/>
            <person name="Lee T.-H."/>
            <person name="Bashyal P."/>
            <person name="Kim T.-S."/>
            <person name="Lee W.-H."/>
            <person name="Kawkins C."/>
            <person name="Kim C.-K."/>
            <person name="Kim J.S."/>
            <person name="Ahn B.O."/>
            <person name="Rhee S.Y."/>
            <person name="Sohng J.K."/>
        </authorList>
    </citation>
    <scope>NUCLEOTIDE SEQUENCE</scope>
    <source>
        <tissue evidence="2">Leaf</tissue>
    </source>
</reference>